<dbReference type="AlphaFoldDB" id="A0AAV1V732"/>
<reference evidence="1" key="1">
    <citation type="submission" date="2024-01" db="EMBL/GenBank/DDBJ databases">
        <authorList>
            <person name="Webb A."/>
        </authorList>
    </citation>
    <scope>NUCLEOTIDE SEQUENCE</scope>
    <source>
        <strain evidence="1">Pm1</strain>
    </source>
</reference>
<name>A0AAV1V732_9STRA</name>
<proteinExistence type="predicted"/>
<sequence>MAVADGHSGETVLEHMEGFGYGGGTRLHKA</sequence>
<protein>
    <submittedName>
        <fullName evidence="1">Uncharacterized protein</fullName>
    </submittedName>
</protein>
<accession>A0AAV1V732</accession>
<dbReference type="EMBL" id="CAKLBY020000267">
    <property type="protein sequence ID" value="CAK7942007.1"/>
    <property type="molecule type" value="Genomic_DNA"/>
</dbReference>
<evidence type="ECO:0000313" key="2">
    <source>
        <dbReference type="Proteomes" id="UP001162060"/>
    </source>
</evidence>
<comment type="caution">
    <text evidence="1">The sequence shown here is derived from an EMBL/GenBank/DDBJ whole genome shotgun (WGS) entry which is preliminary data.</text>
</comment>
<dbReference type="Proteomes" id="UP001162060">
    <property type="component" value="Unassembled WGS sequence"/>
</dbReference>
<organism evidence="1 2">
    <name type="scientific">Peronospora matthiolae</name>
    <dbReference type="NCBI Taxonomy" id="2874970"/>
    <lineage>
        <taxon>Eukaryota</taxon>
        <taxon>Sar</taxon>
        <taxon>Stramenopiles</taxon>
        <taxon>Oomycota</taxon>
        <taxon>Peronosporomycetes</taxon>
        <taxon>Peronosporales</taxon>
        <taxon>Peronosporaceae</taxon>
        <taxon>Peronospora</taxon>
    </lineage>
</organism>
<gene>
    <name evidence="1" type="ORF">PM001_LOCUS27157</name>
</gene>
<evidence type="ECO:0000313" key="1">
    <source>
        <dbReference type="EMBL" id="CAK7942007.1"/>
    </source>
</evidence>